<dbReference type="RefSeq" id="WP_144933886.1">
    <property type="nucleotide sequence ID" value="NZ_JBHTIU010000074.1"/>
</dbReference>
<dbReference type="EMBL" id="JBHTIU010000074">
    <property type="protein sequence ID" value="MFD0871146.1"/>
    <property type="molecule type" value="Genomic_DNA"/>
</dbReference>
<accession>A0ABW3DEZ7</accession>
<dbReference type="SUPFAM" id="SSF51215">
    <property type="entry name" value="Regulatory protein AraC"/>
    <property type="match status" value="1"/>
</dbReference>
<reference evidence="6" key="1">
    <citation type="journal article" date="2019" name="Int. J. Syst. Evol. Microbiol.">
        <title>The Global Catalogue of Microorganisms (GCM) 10K type strain sequencing project: providing services to taxonomists for standard genome sequencing and annotation.</title>
        <authorList>
            <consortium name="The Broad Institute Genomics Platform"/>
            <consortium name="The Broad Institute Genome Sequencing Center for Infectious Disease"/>
            <person name="Wu L."/>
            <person name="Ma J."/>
        </authorList>
    </citation>
    <scope>NUCLEOTIDE SEQUENCE [LARGE SCALE GENOMIC DNA]</scope>
    <source>
        <strain evidence="6">CCUG 57263</strain>
    </source>
</reference>
<evidence type="ECO:0000256" key="2">
    <source>
        <dbReference type="ARBA" id="ARBA00023125"/>
    </source>
</evidence>
<dbReference type="Gene3D" id="2.60.120.10">
    <property type="entry name" value="Jelly Rolls"/>
    <property type="match status" value="1"/>
</dbReference>
<dbReference type="SUPFAM" id="SSF46689">
    <property type="entry name" value="Homeodomain-like"/>
    <property type="match status" value="2"/>
</dbReference>
<dbReference type="InterPro" id="IPR003313">
    <property type="entry name" value="AraC-bd"/>
</dbReference>
<dbReference type="Gene3D" id="1.10.10.60">
    <property type="entry name" value="Homeodomain-like"/>
    <property type="match status" value="2"/>
</dbReference>
<dbReference type="PROSITE" id="PS01124">
    <property type="entry name" value="HTH_ARAC_FAMILY_2"/>
    <property type="match status" value="1"/>
</dbReference>
<dbReference type="Proteomes" id="UP001597120">
    <property type="component" value="Unassembled WGS sequence"/>
</dbReference>
<dbReference type="InterPro" id="IPR037923">
    <property type="entry name" value="HTH-like"/>
</dbReference>
<organism evidence="5 6">
    <name type="scientific">Paenibacillus residui</name>
    <dbReference type="NCBI Taxonomy" id="629724"/>
    <lineage>
        <taxon>Bacteria</taxon>
        <taxon>Bacillati</taxon>
        <taxon>Bacillota</taxon>
        <taxon>Bacilli</taxon>
        <taxon>Bacillales</taxon>
        <taxon>Paenibacillaceae</taxon>
        <taxon>Paenibacillus</taxon>
    </lineage>
</organism>
<evidence type="ECO:0000256" key="3">
    <source>
        <dbReference type="ARBA" id="ARBA00023163"/>
    </source>
</evidence>
<dbReference type="InterPro" id="IPR018060">
    <property type="entry name" value="HTH_AraC"/>
</dbReference>
<dbReference type="Pfam" id="PF12833">
    <property type="entry name" value="HTH_18"/>
    <property type="match status" value="1"/>
</dbReference>
<evidence type="ECO:0000313" key="6">
    <source>
        <dbReference type="Proteomes" id="UP001597120"/>
    </source>
</evidence>
<comment type="caution">
    <text evidence="5">The sequence shown here is derived from an EMBL/GenBank/DDBJ whole genome shotgun (WGS) entry which is preliminary data.</text>
</comment>
<name>A0ABW3DEZ7_9BACL</name>
<keyword evidence="2" id="KW-0238">DNA-binding</keyword>
<dbReference type="PRINTS" id="PR00032">
    <property type="entry name" value="HTHARAC"/>
</dbReference>
<feature type="domain" description="HTH araC/xylS-type" evidence="4">
    <location>
        <begin position="187"/>
        <end position="285"/>
    </location>
</feature>
<protein>
    <submittedName>
        <fullName evidence="5">AraC family transcriptional regulator</fullName>
    </submittedName>
</protein>
<gene>
    <name evidence="5" type="ORF">ACFQ03_18555</name>
</gene>
<dbReference type="PANTHER" id="PTHR43280">
    <property type="entry name" value="ARAC-FAMILY TRANSCRIPTIONAL REGULATOR"/>
    <property type="match status" value="1"/>
</dbReference>
<keyword evidence="1" id="KW-0805">Transcription regulation</keyword>
<dbReference type="InterPro" id="IPR018062">
    <property type="entry name" value="HTH_AraC-typ_CS"/>
</dbReference>
<dbReference type="SMART" id="SM00342">
    <property type="entry name" value="HTH_ARAC"/>
    <property type="match status" value="1"/>
</dbReference>
<evidence type="ECO:0000259" key="4">
    <source>
        <dbReference type="PROSITE" id="PS01124"/>
    </source>
</evidence>
<evidence type="ECO:0000313" key="5">
    <source>
        <dbReference type="EMBL" id="MFD0871146.1"/>
    </source>
</evidence>
<dbReference type="InterPro" id="IPR014710">
    <property type="entry name" value="RmlC-like_jellyroll"/>
</dbReference>
<dbReference type="Pfam" id="PF02311">
    <property type="entry name" value="AraC_binding"/>
    <property type="match status" value="1"/>
</dbReference>
<keyword evidence="6" id="KW-1185">Reference proteome</keyword>
<dbReference type="InterPro" id="IPR009057">
    <property type="entry name" value="Homeodomain-like_sf"/>
</dbReference>
<sequence length="291" mass="34144">MKSYTHLPTNRALSKDKIYIRNRESGIQTSWPLHSHEGYEIYYFIEGVASYIIGDNIFQLLPGDMLIFEGQTLHRVNPDTEVPYVRSYINFLPSYLESLVPADLLDKLLTPFNNVNGKLIRWGAEEKEEIESIFTQIVWEREKEKTGHRFMVQAYLAQLLTHIYRKSREMDPALVVPNATQKEMYVHRILRFINDHYQENLSLDQIAGSLHLNKYYMCHCFKEVTGYTINVYLSKRRLDEAKKMLRTTDLPIGQISDQIGFNSPIHFSRLFKQHLGVSPQAYRNMNTNPDY</sequence>
<dbReference type="InterPro" id="IPR020449">
    <property type="entry name" value="Tscrpt_reg_AraC-type_HTH"/>
</dbReference>
<evidence type="ECO:0000256" key="1">
    <source>
        <dbReference type="ARBA" id="ARBA00023015"/>
    </source>
</evidence>
<dbReference type="PANTHER" id="PTHR43280:SF28">
    <property type="entry name" value="HTH-TYPE TRANSCRIPTIONAL ACTIVATOR RHAS"/>
    <property type="match status" value="1"/>
</dbReference>
<keyword evidence="3" id="KW-0804">Transcription</keyword>
<proteinExistence type="predicted"/>
<dbReference type="PROSITE" id="PS00041">
    <property type="entry name" value="HTH_ARAC_FAMILY_1"/>
    <property type="match status" value="1"/>
</dbReference>